<keyword evidence="3" id="KW-1185">Reference proteome</keyword>
<feature type="region of interest" description="Disordered" evidence="1">
    <location>
        <begin position="196"/>
        <end position="217"/>
    </location>
</feature>
<reference evidence="2 3" key="1">
    <citation type="submission" date="2018-03" db="EMBL/GenBank/DDBJ databases">
        <title>Genome sequencing of Phreatobacter sp.</title>
        <authorList>
            <person name="Kim S.-J."/>
            <person name="Heo J."/>
            <person name="Kwon S.-W."/>
        </authorList>
    </citation>
    <scope>NUCLEOTIDE SEQUENCE [LARGE SCALE GENOMIC DNA]</scope>
    <source>
        <strain evidence="2 3">S-12</strain>
    </source>
</reference>
<evidence type="ECO:0000313" key="2">
    <source>
        <dbReference type="EMBL" id="AVO44052.1"/>
    </source>
</evidence>
<dbReference type="AlphaFoldDB" id="A0A2S0N7B7"/>
<dbReference type="EMBL" id="CP027668">
    <property type="protein sequence ID" value="AVO44052.1"/>
    <property type="molecule type" value="Genomic_DNA"/>
</dbReference>
<proteinExistence type="predicted"/>
<gene>
    <name evidence="2" type="ORF">C6569_02660</name>
</gene>
<dbReference type="OrthoDB" id="5450497at2"/>
<evidence type="ECO:0000313" key="3">
    <source>
        <dbReference type="Proteomes" id="UP000237889"/>
    </source>
</evidence>
<organism evidence="2 3">
    <name type="scientific">Phreatobacter cathodiphilus</name>
    <dbReference type="NCBI Taxonomy" id="1868589"/>
    <lineage>
        <taxon>Bacteria</taxon>
        <taxon>Pseudomonadati</taxon>
        <taxon>Pseudomonadota</taxon>
        <taxon>Alphaproteobacteria</taxon>
        <taxon>Hyphomicrobiales</taxon>
        <taxon>Phreatobacteraceae</taxon>
        <taxon>Phreatobacter</taxon>
    </lineage>
</organism>
<accession>A0A2S0N7B7</accession>
<sequence length="217" mass="24731">MCRALGCGARTTRYGRYCNTHKSRLRRHGDVEQEAITKTDLKPYLDLIERRRLTNPANPFWTALQERWSSVCKDAEATIAFLSTRAGLRSDLQSAKEVLRLQSSCDPRAVIDTTMAMFMMLEMEPRRFRTDEAFSHQLVRRVRGLTETNAGRWFDHRSGKVKRAYRDLPPRTARIMASILAKALGGGGLTLAKLEKRDQEDRHRSRHALADGAATLT</sequence>
<protein>
    <submittedName>
        <fullName evidence="2">Uncharacterized protein</fullName>
    </submittedName>
</protein>
<name>A0A2S0N7B7_9HYPH</name>
<dbReference type="Proteomes" id="UP000237889">
    <property type="component" value="Chromosome"/>
</dbReference>
<dbReference type="KEGG" id="phr:C6569_02660"/>
<evidence type="ECO:0000256" key="1">
    <source>
        <dbReference type="SAM" id="MobiDB-lite"/>
    </source>
</evidence>